<keyword evidence="6 9" id="KW-0067">ATP-binding</keyword>
<dbReference type="EC" id="2.7.11.1" evidence="1"/>
<keyword evidence="4 9" id="KW-0547">Nucleotide-binding</keyword>
<evidence type="ECO:0000256" key="5">
    <source>
        <dbReference type="ARBA" id="ARBA00022777"/>
    </source>
</evidence>
<evidence type="ECO:0000256" key="8">
    <source>
        <dbReference type="ARBA" id="ARBA00048679"/>
    </source>
</evidence>
<evidence type="ECO:0000256" key="10">
    <source>
        <dbReference type="SAM" id="MobiDB-lite"/>
    </source>
</evidence>
<dbReference type="InterPro" id="IPR017441">
    <property type="entry name" value="Protein_kinase_ATP_BS"/>
</dbReference>
<dbReference type="GO" id="GO:0004674">
    <property type="term" value="F:protein serine/threonine kinase activity"/>
    <property type="evidence" value="ECO:0007669"/>
    <property type="project" value="UniProtKB-KW"/>
</dbReference>
<dbReference type="Gene3D" id="1.10.510.10">
    <property type="entry name" value="Transferase(Phosphotransferase) domain 1"/>
    <property type="match status" value="2"/>
</dbReference>
<proteinExistence type="predicted"/>
<dbReference type="GO" id="GO:0000245">
    <property type="term" value="P:spliceosomal complex assembly"/>
    <property type="evidence" value="ECO:0007669"/>
    <property type="project" value="TreeGrafter"/>
</dbReference>
<dbReference type="AlphaFoldDB" id="A0AAD2FIE3"/>
<comment type="catalytic activity">
    <reaction evidence="7">
        <text>L-threonyl-[protein] + ATP = O-phospho-L-threonyl-[protein] + ADP + H(+)</text>
        <dbReference type="Rhea" id="RHEA:46608"/>
        <dbReference type="Rhea" id="RHEA-COMP:11060"/>
        <dbReference type="Rhea" id="RHEA-COMP:11605"/>
        <dbReference type="ChEBI" id="CHEBI:15378"/>
        <dbReference type="ChEBI" id="CHEBI:30013"/>
        <dbReference type="ChEBI" id="CHEBI:30616"/>
        <dbReference type="ChEBI" id="CHEBI:61977"/>
        <dbReference type="ChEBI" id="CHEBI:456216"/>
        <dbReference type="EC" id="2.7.11.1"/>
    </reaction>
</comment>
<evidence type="ECO:0000259" key="11">
    <source>
        <dbReference type="PROSITE" id="PS50011"/>
    </source>
</evidence>
<sequence length="944" mass="104791">MDPQSNESGGLDVFDDSDHDEIFNDDDDDDVAVDRNAGTPLDISDLLKAGASAIVAPMQKVIHKEDSNKASASDDNNSDSDEDDTDSDEEETTKKKSGHGSDSGEDYTDDEDEGEDGYKPGGYHRVKVGEVYNQRYVVIKKLGWGHFSTVWMVKDRRAPPGNKEIFFALKVQKSAEHYTEAAMDEVELLDCISKERKAVQQLANKGEKDSDGVAQSDEIEFSKYTAILHDSFFHNGPNGRHMCMVFSMLGCNLLSVIKAYNYRGIPITVVKNMIRGICKGLDFLHRKCHIIHTDLKPENVLLQFDQGADSLADSMGAMNLDGNSQDMAVSINDLEKELENENLTPEERKKIRRKLKKRRQKERKRTGADSGESSDEGLSDDSTDDSAVENVVDNEFLSDTEMSNYLYGAGYPTENLESGKIASNVKRRLSHSAFVTTNFGSRHEAADEKLMEVMRESVGLRQLSAPEMSADLKSAEGNGGVAEVAFLLRAFTPEEGLAEGISSAFDGIGWEFVDEASTREWRCRLSIPSRSRIHHEKPTASFKMYQYSRKNGSEEDRQVFSDLAVLIGANLSGDGDPLASTNQNSRKALPFAICKALFPAKSTFAVLSFLESRFRGVVFTAYKREDGKPALDNILFGPEATKICKHPMTMKMKSAGEEQKQASSIVGFDLRLVKDFAALPSLGRDGKAAYDLRGPSMDRVVDWWTARNPMNDRIRACTGVDPLADGALGLARDGNHGFNGNDFKEGGKKAGGGAVNSVNMGSIPKPSPSNLKDKDALMKSKAVIVDLGNACWTHRHFSEDIQTRQYRAPEVLIGSKYDTSADIWSLGCMTFELLTGDLLFDPRAGDDYDRDEDHLAMFQELLGKMPKKLALEGKYSKQFFDKKGNLKHIKTLKFWPVQDVLVEKYHYSKEDAQSVADFITPLLDFDPKSRSTALDALRSKWLNE</sequence>
<accession>A0AAD2FIE3</accession>
<dbReference type="InterPro" id="IPR000719">
    <property type="entry name" value="Prot_kinase_dom"/>
</dbReference>
<dbReference type="SUPFAM" id="SSF56112">
    <property type="entry name" value="Protein kinase-like (PK-like)"/>
    <property type="match status" value="1"/>
</dbReference>
<evidence type="ECO:0000256" key="9">
    <source>
        <dbReference type="PROSITE-ProRule" id="PRU10141"/>
    </source>
</evidence>
<dbReference type="Pfam" id="PF00069">
    <property type="entry name" value="Pkinase"/>
    <property type="match status" value="2"/>
</dbReference>
<gene>
    <name evidence="12" type="ORF">CYCCA115_LOCUS3617</name>
</gene>
<evidence type="ECO:0000256" key="7">
    <source>
        <dbReference type="ARBA" id="ARBA00047899"/>
    </source>
</evidence>
<dbReference type="GO" id="GO:0005524">
    <property type="term" value="F:ATP binding"/>
    <property type="evidence" value="ECO:0007669"/>
    <property type="project" value="UniProtKB-UniRule"/>
</dbReference>
<feature type="compositionally biased region" description="Acidic residues" evidence="10">
    <location>
        <begin position="372"/>
        <end position="387"/>
    </location>
</feature>
<dbReference type="PROSITE" id="PS50011">
    <property type="entry name" value="PROTEIN_KINASE_DOM"/>
    <property type="match status" value="1"/>
</dbReference>
<dbReference type="SMART" id="SM00220">
    <property type="entry name" value="S_TKc"/>
    <property type="match status" value="1"/>
</dbReference>
<evidence type="ECO:0000313" key="12">
    <source>
        <dbReference type="EMBL" id="CAJ1934160.1"/>
    </source>
</evidence>
<feature type="compositionally biased region" description="Acidic residues" evidence="10">
    <location>
        <begin position="76"/>
        <end position="91"/>
    </location>
</feature>
<comment type="caution">
    <text evidence="12">The sequence shown here is derived from an EMBL/GenBank/DDBJ whole genome shotgun (WGS) entry which is preliminary data.</text>
</comment>
<dbReference type="EMBL" id="CAKOGP040000335">
    <property type="protein sequence ID" value="CAJ1934160.1"/>
    <property type="molecule type" value="Genomic_DNA"/>
</dbReference>
<organism evidence="12 13">
    <name type="scientific">Cylindrotheca closterium</name>
    <dbReference type="NCBI Taxonomy" id="2856"/>
    <lineage>
        <taxon>Eukaryota</taxon>
        <taxon>Sar</taxon>
        <taxon>Stramenopiles</taxon>
        <taxon>Ochrophyta</taxon>
        <taxon>Bacillariophyta</taxon>
        <taxon>Bacillariophyceae</taxon>
        <taxon>Bacillariophycidae</taxon>
        <taxon>Bacillariales</taxon>
        <taxon>Bacillariaceae</taxon>
        <taxon>Cylindrotheca</taxon>
    </lineage>
</organism>
<evidence type="ECO:0000256" key="6">
    <source>
        <dbReference type="ARBA" id="ARBA00022840"/>
    </source>
</evidence>
<dbReference type="InterPro" id="IPR008271">
    <property type="entry name" value="Ser/Thr_kinase_AS"/>
</dbReference>
<protein>
    <recommendedName>
        <fullName evidence="1">non-specific serine/threonine protein kinase</fullName>
        <ecNumber evidence="1">2.7.11.1</ecNumber>
    </recommendedName>
</protein>
<keyword evidence="13" id="KW-1185">Reference proteome</keyword>
<feature type="domain" description="Protein kinase" evidence="11">
    <location>
        <begin position="136"/>
        <end position="942"/>
    </location>
</feature>
<dbReference type="PANTHER" id="PTHR47634">
    <property type="entry name" value="PROTEIN KINASE DOMAIN-CONTAINING PROTEIN-RELATED"/>
    <property type="match status" value="1"/>
</dbReference>
<dbReference type="InterPro" id="IPR051334">
    <property type="entry name" value="SRPK"/>
</dbReference>
<name>A0AAD2FIE3_9STRA</name>
<dbReference type="PROSITE" id="PS00108">
    <property type="entry name" value="PROTEIN_KINASE_ST"/>
    <property type="match status" value="1"/>
</dbReference>
<dbReference type="Proteomes" id="UP001295423">
    <property type="component" value="Unassembled WGS sequence"/>
</dbReference>
<evidence type="ECO:0000256" key="4">
    <source>
        <dbReference type="ARBA" id="ARBA00022741"/>
    </source>
</evidence>
<feature type="compositionally biased region" description="Acidic residues" evidence="10">
    <location>
        <begin position="13"/>
        <end position="31"/>
    </location>
</feature>
<feature type="region of interest" description="Disordered" evidence="10">
    <location>
        <begin position="1"/>
        <end position="44"/>
    </location>
</feature>
<reference evidence="12" key="1">
    <citation type="submission" date="2023-08" db="EMBL/GenBank/DDBJ databases">
        <authorList>
            <person name="Audoor S."/>
            <person name="Bilcke G."/>
        </authorList>
    </citation>
    <scope>NUCLEOTIDE SEQUENCE</scope>
</reference>
<dbReference type="PANTHER" id="PTHR47634:SF9">
    <property type="entry name" value="PROTEIN KINASE DOMAIN-CONTAINING PROTEIN-RELATED"/>
    <property type="match status" value="1"/>
</dbReference>
<keyword evidence="5" id="KW-0418">Kinase</keyword>
<dbReference type="Gene3D" id="3.30.200.20">
    <property type="entry name" value="Phosphorylase Kinase, domain 1"/>
    <property type="match status" value="1"/>
</dbReference>
<evidence type="ECO:0000256" key="3">
    <source>
        <dbReference type="ARBA" id="ARBA00022679"/>
    </source>
</evidence>
<feature type="binding site" evidence="9">
    <location>
        <position position="170"/>
    </location>
    <ligand>
        <name>ATP</name>
        <dbReference type="ChEBI" id="CHEBI:30616"/>
    </ligand>
</feature>
<feature type="compositionally biased region" description="Basic residues" evidence="10">
    <location>
        <begin position="350"/>
        <end position="364"/>
    </location>
</feature>
<dbReference type="GO" id="GO:0050684">
    <property type="term" value="P:regulation of mRNA processing"/>
    <property type="evidence" value="ECO:0007669"/>
    <property type="project" value="TreeGrafter"/>
</dbReference>
<keyword evidence="3" id="KW-0808">Transferase</keyword>
<evidence type="ECO:0000313" key="13">
    <source>
        <dbReference type="Proteomes" id="UP001295423"/>
    </source>
</evidence>
<dbReference type="FunFam" id="1.10.510.10:FF:001654">
    <property type="entry name" value="SRSF protein kinase 3"/>
    <property type="match status" value="1"/>
</dbReference>
<dbReference type="InterPro" id="IPR011009">
    <property type="entry name" value="Kinase-like_dom_sf"/>
</dbReference>
<keyword evidence="2" id="KW-0723">Serine/threonine-protein kinase</keyword>
<feature type="region of interest" description="Disordered" evidence="10">
    <location>
        <begin position="340"/>
        <end position="388"/>
    </location>
</feature>
<evidence type="ECO:0000256" key="2">
    <source>
        <dbReference type="ARBA" id="ARBA00022527"/>
    </source>
</evidence>
<feature type="compositionally biased region" description="Basic and acidic residues" evidence="10">
    <location>
        <begin position="340"/>
        <end position="349"/>
    </location>
</feature>
<dbReference type="PROSITE" id="PS00107">
    <property type="entry name" value="PROTEIN_KINASE_ATP"/>
    <property type="match status" value="1"/>
</dbReference>
<comment type="catalytic activity">
    <reaction evidence="8">
        <text>L-seryl-[protein] + ATP = O-phospho-L-seryl-[protein] + ADP + H(+)</text>
        <dbReference type="Rhea" id="RHEA:17989"/>
        <dbReference type="Rhea" id="RHEA-COMP:9863"/>
        <dbReference type="Rhea" id="RHEA-COMP:11604"/>
        <dbReference type="ChEBI" id="CHEBI:15378"/>
        <dbReference type="ChEBI" id="CHEBI:29999"/>
        <dbReference type="ChEBI" id="CHEBI:30616"/>
        <dbReference type="ChEBI" id="CHEBI:83421"/>
        <dbReference type="ChEBI" id="CHEBI:456216"/>
        <dbReference type="EC" id="2.7.11.1"/>
    </reaction>
</comment>
<evidence type="ECO:0000256" key="1">
    <source>
        <dbReference type="ARBA" id="ARBA00012513"/>
    </source>
</evidence>
<feature type="region of interest" description="Disordered" evidence="10">
    <location>
        <begin position="64"/>
        <end position="124"/>
    </location>
</feature>
<feature type="compositionally biased region" description="Acidic residues" evidence="10">
    <location>
        <begin position="103"/>
        <end position="115"/>
    </location>
</feature>